<gene>
    <name evidence="1" type="ORF">TWF788_004530</name>
</gene>
<dbReference type="Proteomes" id="UP000479691">
    <property type="component" value="Unassembled WGS sequence"/>
</dbReference>
<name>A0A7C8P8H3_ORBOL</name>
<proteinExistence type="predicted"/>
<comment type="caution">
    <text evidence="1">The sequence shown here is derived from an EMBL/GenBank/DDBJ whole genome shotgun (WGS) entry which is preliminary data.</text>
</comment>
<protein>
    <submittedName>
        <fullName evidence="1">Uncharacterized protein</fullName>
    </submittedName>
</protein>
<accession>A0A7C8P8H3</accession>
<organism evidence="1 2">
    <name type="scientific">Orbilia oligospora</name>
    <name type="common">Nematode-trapping fungus</name>
    <name type="synonym">Arthrobotrys oligospora</name>
    <dbReference type="NCBI Taxonomy" id="2813651"/>
    <lineage>
        <taxon>Eukaryota</taxon>
        <taxon>Fungi</taxon>
        <taxon>Dikarya</taxon>
        <taxon>Ascomycota</taxon>
        <taxon>Pezizomycotina</taxon>
        <taxon>Orbiliomycetes</taxon>
        <taxon>Orbiliales</taxon>
        <taxon>Orbiliaceae</taxon>
        <taxon>Orbilia</taxon>
    </lineage>
</organism>
<sequence length="71" mass="8000">MSHDDPSYASNGLFTILFPTTIRQENKVSAVTQWTKNAAGEEMKNDANVGTITRVVNRSDEMKEVEVPEYH</sequence>
<evidence type="ECO:0000313" key="2">
    <source>
        <dbReference type="Proteomes" id="UP000479691"/>
    </source>
</evidence>
<evidence type="ECO:0000313" key="1">
    <source>
        <dbReference type="EMBL" id="KAF3158724.1"/>
    </source>
</evidence>
<reference evidence="1 2" key="1">
    <citation type="submission" date="2019-06" db="EMBL/GenBank/DDBJ databases">
        <authorList>
            <person name="Palmer J.M."/>
        </authorList>
    </citation>
    <scope>NUCLEOTIDE SEQUENCE [LARGE SCALE GENOMIC DNA]</scope>
    <source>
        <strain evidence="1 2">TWF788</strain>
    </source>
</reference>
<dbReference type="AlphaFoldDB" id="A0A7C8P8H3"/>
<dbReference type="EMBL" id="JAABOE010000205">
    <property type="protein sequence ID" value="KAF3158724.1"/>
    <property type="molecule type" value="Genomic_DNA"/>
</dbReference>